<keyword evidence="3" id="KW-1185">Reference proteome</keyword>
<dbReference type="Proteomes" id="UP001595871">
    <property type="component" value="Unassembled WGS sequence"/>
</dbReference>
<dbReference type="EMBL" id="JBHSCF010000055">
    <property type="protein sequence ID" value="MFC4190396.1"/>
    <property type="molecule type" value="Genomic_DNA"/>
</dbReference>
<evidence type="ECO:0000313" key="2">
    <source>
        <dbReference type="EMBL" id="MFC4190396.1"/>
    </source>
</evidence>
<proteinExistence type="predicted"/>
<name>A0ABV8NET3_9ACTN</name>
<feature type="compositionally biased region" description="Low complexity" evidence="1">
    <location>
        <begin position="8"/>
        <end position="37"/>
    </location>
</feature>
<dbReference type="RefSeq" id="WP_200696995.1">
    <property type="nucleotide sequence ID" value="NZ_JBHSCF010000055.1"/>
</dbReference>
<protein>
    <submittedName>
        <fullName evidence="2">Uncharacterized protein</fullName>
    </submittedName>
</protein>
<sequence>MNYTSRQSATSATASTPQGTKSSNSRTARPSRSSTSTGRHALQVARDITIARQVRPLVAWTQTEKLRRLAYALRPLIDRGLEAQDIAAELTSWWLDWRPARPAAFIAAELGRRAEREATVGHAGAGPSVAFSRAVADLRVPGAEEGGSVALVDADGPSDGVEGLTRDEVIELRSAAAADPGLVLAALENLGERDVRRLYTNQLVDAVLLREFGGAQLAMHG</sequence>
<accession>A0ABV8NET3</accession>
<evidence type="ECO:0000256" key="1">
    <source>
        <dbReference type="SAM" id="MobiDB-lite"/>
    </source>
</evidence>
<organism evidence="2 3">
    <name type="scientific">Streptomyces flavovirens</name>
    <dbReference type="NCBI Taxonomy" id="52258"/>
    <lineage>
        <taxon>Bacteria</taxon>
        <taxon>Bacillati</taxon>
        <taxon>Actinomycetota</taxon>
        <taxon>Actinomycetes</taxon>
        <taxon>Kitasatosporales</taxon>
        <taxon>Streptomycetaceae</taxon>
        <taxon>Streptomyces</taxon>
    </lineage>
</organism>
<gene>
    <name evidence="2" type="ORF">ACFO3R_29065</name>
</gene>
<reference evidence="3" key="1">
    <citation type="journal article" date="2019" name="Int. J. Syst. Evol. Microbiol.">
        <title>The Global Catalogue of Microorganisms (GCM) 10K type strain sequencing project: providing services to taxonomists for standard genome sequencing and annotation.</title>
        <authorList>
            <consortium name="The Broad Institute Genomics Platform"/>
            <consortium name="The Broad Institute Genome Sequencing Center for Infectious Disease"/>
            <person name="Wu L."/>
            <person name="Ma J."/>
        </authorList>
    </citation>
    <scope>NUCLEOTIDE SEQUENCE [LARGE SCALE GENOMIC DNA]</scope>
    <source>
        <strain evidence="3">CCM 3243</strain>
    </source>
</reference>
<feature type="region of interest" description="Disordered" evidence="1">
    <location>
        <begin position="1"/>
        <end position="40"/>
    </location>
</feature>
<comment type="caution">
    <text evidence="2">The sequence shown here is derived from an EMBL/GenBank/DDBJ whole genome shotgun (WGS) entry which is preliminary data.</text>
</comment>
<evidence type="ECO:0000313" key="3">
    <source>
        <dbReference type="Proteomes" id="UP001595871"/>
    </source>
</evidence>